<evidence type="ECO:0000313" key="1">
    <source>
        <dbReference type="EMBL" id="KAG0445589.1"/>
    </source>
</evidence>
<feature type="non-terminal residue" evidence="1">
    <location>
        <position position="191"/>
    </location>
</feature>
<name>A0AC60R140_IXOPE</name>
<organism evidence="1 2">
    <name type="scientific">Ixodes persulcatus</name>
    <name type="common">Taiga tick</name>
    <dbReference type="NCBI Taxonomy" id="34615"/>
    <lineage>
        <taxon>Eukaryota</taxon>
        <taxon>Metazoa</taxon>
        <taxon>Ecdysozoa</taxon>
        <taxon>Arthropoda</taxon>
        <taxon>Chelicerata</taxon>
        <taxon>Arachnida</taxon>
        <taxon>Acari</taxon>
        <taxon>Parasitiformes</taxon>
        <taxon>Ixodida</taxon>
        <taxon>Ixodoidea</taxon>
        <taxon>Ixodidae</taxon>
        <taxon>Ixodinae</taxon>
        <taxon>Ixodes</taxon>
    </lineage>
</organism>
<dbReference type="Proteomes" id="UP000805193">
    <property type="component" value="Unassembled WGS sequence"/>
</dbReference>
<dbReference type="EMBL" id="JABSTQ010000180">
    <property type="protein sequence ID" value="KAG0445589.1"/>
    <property type="molecule type" value="Genomic_DNA"/>
</dbReference>
<gene>
    <name evidence="1" type="ORF">HPB47_013628</name>
</gene>
<evidence type="ECO:0000313" key="2">
    <source>
        <dbReference type="Proteomes" id="UP000805193"/>
    </source>
</evidence>
<reference evidence="1 2" key="1">
    <citation type="journal article" date="2020" name="Cell">
        <title>Large-Scale Comparative Analyses of Tick Genomes Elucidate Their Genetic Diversity and Vector Capacities.</title>
        <authorList>
            <consortium name="Tick Genome and Microbiome Consortium (TIGMIC)"/>
            <person name="Jia N."/>
            <person name="Wang J."/>
            <person name="Shi W."/>
            <person name="Du L."/>
            <person name="Sun Y."/>
            <person name="Zhan W."/>
            <person name="Jiang J.F."/>
            <person name="Wang Q."/>
            <person name="Zhang B."/>
            <person name="Ji P."/>
            <person name="Bell-Sakyi L."/>
            <person name="Cui X.M."/>
            <person name="Yuan T.T."/>
            <person name="Jiang B.G."/>
            <person name="Yang W.F."/>
            <person name="Lam T.T."/>
            <person name="Chang Q.C."/>
            <person name="Ding S.J."/>
            <person name="Wang X.J."/>
            <person name="Zhu J.G."/>
            <person name="Ruan X.D."/>
            <person name="Zhao L."/>
            <person name="Wei J.T."/>
            <person name="Ye R.Z."/>
            <person name="Que T.C."/>
            <person name="Du C.H."/>
            <person name="Zhou Y.H."/>
            <person name="Cheng J.X."/>
            <person name="Dai P.F."/>
            <person name="Guo W.B."/>
            <person name="Han X.H."/>
            <person name="Huang E.J."/>
            <person name="Li L.F."/>
            <person name="Wei W."/>
            <person name="Gao Y.C."/>
            <person name="Liu J.Z."/>
            <person name="Shao H.Z."/>
            <person name="Wang X."/>
            <person name="Wang C.C."/>
            <person name="Yang T.C."/>
            <person name="Huo Q.B."/>
            <person name="Li W."/>
            <person name="Chen H.Y."/>
            <person name="Chen S.E."/>
            <person name="Zhou L.G."/>
            <person name="Ni X.B."/>
            <person name="Tian J.H."/>
            <person name="Sheng Y."/>
            <person name="Liu T."/>
            <person name="Pan Y.S."/>
            <person name="Xia L.Y."/>
            <person name="Li J."/>
            <person name="Zhao F."/>
            <person name="Cao W.C."/>
        </authorList>
    </citation>
    <scope>NUCLEOTIDE SEQUENCE [LARGE SCALE GENOMIC DNA]</scope>
    <source>
        <strain evidence="1">Iper-2018</strain>
    </source>
</reference>
<comment type="caution">
    <text evidence="1">The sequence shown here is derived from an EMBL/GenBank/DDBJ whole genome shotgun (WGS) entry which is preliminary data.</text>
</comment>
<proteinExistence type="predicted"/>
<keyword evidence="2" id="KW-1185">Reference proteome</keyword>
<sequence length="191" mass="21308">PGKVIATINPKKIQENLDMTAPDGAILVRPNRRLNVLAIDTRNNDATKAPLTLTTLHGIAVLAYDPLPRESAAGVIYEVPGDLTEVEPQLAVRTTAPVISIRRLDKSETVKLVFSVDTLPEYVTTGYTRCKTQPYIEKPRLWSKCNRFRHVRTARTRESRCSRCGGPYDRTKCEAKDPLCINCRKTDDSAS</sequence>
<accession>A0AC60R140</accession>
<protein>
    <submittedName>
        <fullName evidence="1">Uncharacterized protein</fullName>
    </submittedName>
</protein>
<feature type="non-terminal residue" evidence="1">
    <location>
        <position position="1"/>
    </location>
</feature>